<evidence type="ECO:0000256" key="9">
    <source>
        <dbReference type="ARBA" id="ARBA00023016"/>
    </source>
</evidence>
<dbReference type="OrthoDB" id="9779889at2"/>
<dbReference type="FunFam" id="2.10.230.10:FF:000002">
    <property type="entry name" value="Molecular chaperone DnaJ"/>
    <property type="match status" value="1"/>
</dbReference>
<evidence type="ECO:0000259" key="16">
    <source>
        <dbReference type="PROSITE" id="PS50076"/>
    </source>
</evidence>
<organism evidence="18 19">
    <name type="scientific">Ruminiclostridium hungatei</name>
    <name type="common">Clostridium hungatei</name>
    <dbReference type="NCBI Taxonomy" id="48256"/>
    <lineage>
        <taxon>Bacteria</taxon>
        <taxon>Bacillati</taxon>
        <taxon>Bacillota</taxon>
        <taxon>Clostridia</taxon>
        <taxon>Eubacteriales</taxon>
        <taxon>Oscillospiraceae</taxon>
        <taxon>Ruminiclostridium</taxon>
    </lineage>
</organism>
<feature type="binding site" evidence="14">
    <location>
        <position position="153"/>
    </location>
    <ligand>
        <name>Zn(2+)</name>
        <dbReference type="ChEBI" id="CHEBI:29105"/>
        <label>1</label>
    </ligand>
</feature>
<comment type="cofactor">
    <cofactor evidence="14">
        <name>Zn(2+)</name>
        <dbReference type="ChEBI" id="CHEBI:29105"/>
    </cofactor>
    <text evidence="14">Binds 2 Zn(2+) ions per monomer.</text>
</comment>
<keyword evidence="19" id="KW-1185">Reference proteome</keyword>
<dbReference type="PROSITE" id="PS50076">
    <property type="entry name" value="DNAJ_2"/>
    <property type="match status" value="1"/>
</dbReference>
<dbReference type="Pfam" id="PF00226">
    <property type="entry name" value="DnaJ"/>
    <property type="match status" value="1"/>
</dbReference>
<feature type="binding site" evidence="14">
    <location>
        <position position="173"/>
    </location>
    <ligand>
        <name>Zn(2+)</name>
        <dbReference type="ChEBI" id="CHEBI:29105"/>
        <label>2</label>
    </ligand>
</feature>
<gene>
    <name evidence="18" type="primary">dnaJ_2</name>
    <name evidence="14" type="synonym">dnaJ</name>
    <name evidence="18" type="ORF">CLHUN_34910</name>
</gene>
<dbReference type="AlphaFoldDB" id="A0A1V4SFK5"/>
<evidence type="ECO:0000256" key="10">
    <source>
        <dbReference type="ARBA" id="ARBA00023186"/>
    </source>
</evidence>
<comment type="caution">
    <text evidence="18">The sequence shown here is derived from an EMBL/GenBank/DDBJ whole genome shotgun (WGS) entry which is preliminary data.</text>
</comment>
<evidence type="ECO:0000313" key="18">
    <source>
        <dbReference type="EMBL" id="OPX42669.1"/>
    </source>
</evidence>
<dbReference type="InterPro" id="IPR002939">
    <property type="entry name" value="DnaJ_C"/>
</dbReference>
<comment type="similarity">
    <text evidence="12 14">Belongs to the DnaJ family.</text>
</comment>
<dbReference type="Proteomes" id="UP000191554">
    <property type="component" value="Unassembled WGS sequence"/>
</dbReference>
<evidence type="ECO:0000256" key="8">
    <source>
        <dbReference type="ARBA" id="ARBA00022833"/>
    </source>
</evidence>
<dbReference type="GO" id="GO:0006260">
    <property type="term" value="P:DNA replication"/>
    <property type="evidence" value="ECO:0007669"/>
    <property type="project" value="UniProtKB-KW"/>
</dbReference>
<keyword evidence="8 14" id="KW-0862">Zinc</keyword>
<evidence type="ECO:0000256" key="11">
    <source>
        <dbReference type="ARBA" id="ARBA00053423"/>
    </source>
</evidence>
<dbReference type="Pfam" id="PF01556">
    <property type="entry name" value="DnaJ_C"/>
    <property type="match status" value="1"/>
</dbReference>
<name>A0A1V4SFK5_RUMHU</name>
<feature type="repeat" description="CXXCXGXG motif" evidence="14">
    <location>
        <begin position="153"/>
        <end position="160"/>
    </location>
</feature>
<dbReference type="InterPro" id="IPR036869">
    <property type="entry name" value="J_dom_sf"/>
</dbReference>
<comment type="function">
    <text evidence="11 14">Participates actively in the response to hyperosmotic and heat shock by preventing the aggregation of stress-denatured proteins and by disaggregating proteins, also in an autonomous, DnaK-independent fashion. Unfolded proteins bind initially to DnaJ; upon interaction with the DnaJ-bound protein, DnaK hydrolyzes its bound ATP, resulting in the formation of a stable complex. GrpE releases ADP from DnaK; ATP binding to DnaK triggers the release of the substrate protein, thus completing the reaction cycle. Several rounds of ATP-dependent interactions between DnaJ, DnaK and GrpE are required for fully efficient folding. Also involved, together with DnaK and GrpE, in the DNA replication of plasmids through activation of initiation proteins.</text>
</comment>
<dbReference type="CDD" id="cd06257">
    <property type="entry name" value="DnaJ"/>
    <property type="match status" value="1"/>
</dbReference>
<dbReference type="InterPro" id="IPR001305">
    <property type="entry name" value="HSP_DnaJ_Cys-rich_dom"/>
</dbReference>
<protein>
    <recommendedName>
        <fullName evidence="13 14">Chaperone protein DnaJ</fullName>
    </recommendedName>
</protein>
<feature type="repeat" description="CXXCXGXG motif" evidence="14">
    <location>
        <begin position="170"/>
        <end position="177"/>
    </location>
</feature>
<dbReference type="SUPFAM" id="SSF46565">
    <property type="entry name" value="Chaperone J-domain"/>
    <property type="match status" value="1"/>
</dbReference>
<feature type="zinc finger region" description="CR-type" evidence="15">
    <location>
        <begin position="140"/>
        <end position="222"/>
    </location>
</feature>
<dbReference type="Gene3D" id="2.10.230.10">
    <property type="entry name" value="Heat shock protein DnaJ, cysteine-rich domain"/>
    <property type="match status" value="1"/>
</dbReference>
<dbReference type="PRINTS" id="PR00625">
    <property type="entry name" value="JDOMAIN"/>
</dbReference>
<dbReference type="InterPro" id="IPR001623">
    <property type="entry name" value="DnaJ_domain"/>
</dbReference>
<evidence type="ECO:0000256" key="6">
    <source>
        <dbReference type="ARBA" id="ARBA00022737"/>
    </source>
</evidence>
<feature type="binding site" evidence="14">
    <location>
        <position position="170"/>
    </location>
    <ligand>
        <name>Zn(2+)</name>
        <dbReference type="ChEBI" id="CHEBI:29105"/>
        <label>2</label>
    </ligand>
</feature>
<dbReference type="SUPFAM" id="SSF49493">
    <property type="entry name" value="HSP40/DnaJ peptide-binding domain"/>
    <property type="match status" value="2"/>
</dbReference>
<dbReference type="STRING" id="48256.CLHUN_34910"/>
<dbReference type="NCBIfam" id="NF010870">
    <property type="entry name" value="PRK14277.1"/>
    <property type="match status" value="1"/>
</dbReference>
<feature type="domain" description="J" evidence="16">
    <location>
        <begin position="6"/>
        <end position="71"/>
    </location>
</feature>
<feature type="repeat" description="CXXCXGXG motif" evidence="14">
    <location>
        <begin position="196"/>
        <end position="203"/>
    </location>
</feature>
<dbReference type="InterPro" id="IPR012724">
    <property type="entry name" value="DnaJ"/>
</dbReference>
<dbReference type="Gene3D" id="1.10.287.110">
    <property type="entry name" value="DnaJ domain"/>
    <property type="match status" value="1"/>
</dbReference>
<comment type="domain">
    <text evidence="14">The J domain is necessary and sufficient to stimulate DnaK ATPase activity. Zinc center 1 plays an important role in the autonomous, DnaK-independent chaperone activity of DnaJ. Zinc center 2 is essential for interaction with DnaK and for DnaJ activity.</text>
</comment>
<dbReference type="SUPFAM" id="SSF57938">
    <property type="entry name" value="DnaJ/Hsp40 cysteine-rich domain"/>
    <property type="match status" value="1"/>
</dbReference>
<dbReference type="InterPro" id="IPR008971">
    <property type="entry name" value="HSP40/DnaJ_pept-bd"/>
</dbReference>
<dbReference type="Gene3D" id="2.60.260.20">
    <property type="entry name" value="Urease metallochaperone UreE, N-terminal domain"/>
    <property type="match status" value="2"/>
</dbReference>
<evidence type="ECO:0000256" key="13">
    <source>
        <dbReference type="ARBA" id="ARBA00067609"/>
    </source>
</evidence>
<evidence type="ECO:0000256" key="1">
    <source>
        <dbReference type="ARBA" id="ARBA00004496"/>
    </source>
</evidence>
<feature type="repeat" description="CXXCXGXG motif" evidence="14">
    <location>
        <begin position="210"/>
        <end position="217"/>
    </location>
</feature>
<dbReference type="GO" id="GO:0005524">
    <property type="term" value="F:ATP binding"/>
    <property type="evidence" value="ECO:0007669"/>
    <property type="project" value="InterPro"/>
</dbReference>
<dbReference type="GO" id="GO:0005737">
    <property type="term" value="C:cytoplasm"/>
    <property type="evidence" value="ECO:0007669"/>
    <property type="project" value="UniProtKB-SubCell"/>
</dbReference>
<proteinExistence type="inferred from homology"/>
<dbReference type="HAMAP" id="MF_01152">
    <property type="entry name" value="DnaJ"/>
    <property type="match status" value="1"/>
</dbReference>
<dbReference type="GO" id="GO:0009408">
    <property type="term" value="P:response to heat"/>
    <property type="evidence" value="ECO:0007669"/>
    <property type="project" value="InterPro"/>
</dbReference>
<dbReference type="GO" id="GO:0031072">
    <property type="term" value="F:heat shock protein binding"/>
    <property type="evidence" value="ECO:0007669"/>
    <property type="project" value="InterPro"/>
</dbReference>
<dbReference type="CDD" id="cd10719">
    <property type="entry name" value="DnaJ_zf"/>
    <property type="match status" value="1"/>
</dbReference>
<dbReference type="RefSeq" id="WP_080065930.1">
    <property type="nucleotide sequence ID" value="NZ_MZGX01000026.1"/>
</dbReference>
<dbReference type="EMBL" id="MZGX01000026">
    <property type="protein sequence ID" value="OPX42669.1"/>
    <property type="molecule type" value="Genomic_DNA"/>
</dbReference>
<dbReference type="NCBIfam" id="TIGR02349">
    <property type="entry name" value="DnaJ_bact"/>
    <property type="match status" value="1"/>
</dbReference>
<evidence type="ECO:0000256" key="3">
    <source>
        <dbReference type="ARBA" id="ARBA00022490"/>
    </source>
</evidence>
<dbReference type="CDD" id="cd10747">
    <property type="entry name" value="DnaJ_C"/>
    <property type="match status" value="1"/>
</dbReference>
<dbReference type="PANTHER" id="PTHR43096:SF48">
    <property type="entry name" value="CHAPERONE PROTEIN DNAJ"/>
    <property type="match status" value="1"/>
</dbReference>
<dbReference type="FunFam" id="2.60.260.20:FF:000004">
    <property type="entry name" value="Molecular chaperone DnaJ"/>
    <property type="match status" value="1"/>
</dbReference>
<dbReference type="PROSITE" id="PS51188">
    <property type="entry name" value="ZF_CR"/>
    <property type="match status" value="1"/>
</dbReference>
<dbReference type="GO" id="GO:0008270">
    <property type="term" value="F:zinc ion binding"/>
    <property type="evidence" value="ECO:0007669"/>
    <property type="project" value="UniProtKB-UniRule"/>
</dbReference>
<evidence type="ECO:0000256" key="2">
    <source>
        <dbReference type="ARBA" id="ARBA00011738"/>
    </source>
</evidence>
<keyword evidence="7 14" id="KW-0863">Zinc-finger</keyword>
<keyword evidence="6 14" id="KW-0677">Repeat</keyword>
<evidence type="ECO:0000256" key="15">
    <source>
        <dbReference type="PROSITE-ProRule" id="PRU00546"/>
    </source>
</evidence>
<feature type="binding site" evidence="14">
    <location>
        <position position="210"/>
    </location>
    <ligand>
        <name>Zn(2+)</name>
        <dbReference type="ChEBI" id="CHEBI:29105"/>
        <label>1</label>
    </ligand>
</feature>
<dbReference type="SMART" id="SM00271">
    <property type="entry name" value="DnaJ"/>
    <property type="match status" value="1"/>
</dbReference>
<evidence type="ECO:0000313" key="19">
    <source>
        <dbReference type="Proteomes" id="UP000191554"/>
    </source>
</evidence>
<dbReference type="FunFam" id="1.10.287.110:FF:000034">
    <property type="entry name" value="Chaperone protein DnaJ"/>
    <property type="match status" value="1"/>
</dbReference>
<evidence type="ECO:0000256" key="7">
    <source>
        <dbReference type="ARBA" id="ARBA00022771"/>
    </source>
</evidence>
<dbReference type="Pfam" id="PF00684">
    <property type="entry name" value="DnaJ_CXXCXGXG"/>
    <property type="match status" value="1"/>
</dbReference>
<dbReference type="InterPro" id="IPR018253">
    <property type="entry name" value="DnaJ_domain_CS"/>
</dbReference>
<feature type="binding site" evidence="14">
    <location>
        <position position="213"/>
    </location>
    <ligand>
        <name>Zn(2+)</name>
        <dbReference type="ChEBI" id="CHEBI:29105"/>
        <label>1</label>
    </ligand>
</feature>
<evidence type="ECO:0000256" key="5">
    <source>
        <dbReference type="ARBA" id="ARBA00022723"/>
    </source>
</evidence>
<feature type="binding site" evidence="14">
    <location>
        <position position="196"/>
    </location>
    <ligand>
        <name>Zn(2+)</name>
        <dbReference type="ChEBI" id="CHEBI:29105"/>
        <label>2</label>
    </ligand>
</feature>
<dbReference type="InterPro" id="IPR036410">
    <property type="entry name" value="HSP_DnaJ_Cys-rich_dom_sf"/>
</dbReference>
<evidence type="ECO:0000259" key="17">
    <source>
        <dbReference type="PROSITE" id="PS51188"/>
    </source>
</evidence>
<evidence type="ECO:0000256" key="12">
    <source>
        <dbReference type="ARBA" id="ARBA00061004"/>
    </source>
</evidence>
<sequence length="381" mass="41134">MAEKRDYYEVLGVQRGATDAELKKAYRNLAKKYHPDVNPGNKEAEAKFKEANEAYEILSDSQKRSRYDQFGHAGTDPNGFGGGAGGFSDFDFGGIGDIFETFFGGSGFGGGGRSRAKRGPQKGADIKYAMEISFEEAAFGVEREINVSRMEVCSKCSGSGAKAGTQASTCQHCNGTGQVQSRQNTPFGQFINTKTCEVCKGEGKIIADPCPACNGKGKLRNNVKLKINVPAGIDDGQTISLRGEGDPGSKGGPNGDLFLNIRVKTHPLFKRQGNDVVCEVPVTFAQAALGAELEVPTLDGKVKYTVPEGTQTGSVFRLKGKGIPFLRGNGRGDQYVKVNIDVPKKLNEKQKALLKEFAELGGDEVHEQRKSFFDKMKDAFK</sequence>
<evidence type="ECO:0000256" key="4">
    <source>
        <dbReference type="ARBA" id="ARBA00022705"/>
    </source>
</evidence>
<keyword evidence="9 14" id="KW-0346">Stress response</keyword>
<dbReference type="NCBIfam" id="NF008035">
    <property type="entry name" value="PRK10767.1"/>
    <property type="match status" value="1"/>
</dbReference>
<comment type="subunit">
    <text evidence="2 14">Homodimer.</text>
</comment>
<feature type="binding site" evidence="14">
    <location>
        <position position="156"/>
    </location>
    <ligand>
        <name>Zn(2+)</name>
        <dbReference type="ChEBI" id="CHEBI:29105"/>
        <label>1</label>
    </ligand>
</feature>
<accession>A0A1V4SFK5</accession>
<keyword evidence="3 14" id="KW-0963">Cytoplasm</keyword>
<keyword evidence="10 14" id="KW-0143">Chaperone</keyword>
<dbReference type="GO" id="GO:0051082">
    <property type="term" value="F:unfolded protein binding"/>
    <property type="evidence" value="ECO:0007669"/>
    <property type="project" value="UniProtKB-UniRule"/>
</dbReference>
<dbReference type="GO" id="GO:0042026">
    <property type="term" value="P:protein refolding"/>
    <property type="evidence" value="ECO:0007669"/>
    <property type="project" value="TreeGrafter"/>
</dbReference>
<keyword evidence="5 14" id="KW-0479">Metal-binding</keyword>
<keyword evidence="4 14" id="KW-0235">DNA replication</keyword>
<reference evidence="18 19" key="1">
    <citation type="submission" date="2017-03" db="EMBL/GenBank/DDBJ databases">
        <title>Genome sequence of Clostridium hungatei DSM 14427.</title>
        <authorList>
            <person name="Poehlein A."/>
            <person name="Daniel R."/>
        </authorList>
    </citation>
    <scope>NUCLEOTIDE SEQUENCE [LARGE SCALE GENOMIC DNA]</scope>
    <source>
        <strain evidence="18 19">DSM 14427</strain>
    </source>
</reference>
<evidence type="ECO:0000256" key="14">
    <source>
        <dbReference type="HAMAP-Rule" id="MF_01152"/>
    </source>
</evidence>
<feature type="domain" description="CR-type" evidence="17">
    <location>
        <begin position="140"/>
        <end position="222"/>
    </location>
</feature>
<dbReference type="PANTHER" id="PTHR43096">
    <property type="entry name" value="DNAJ HOMOLOG 1, MITOCHONDRIAL-RELATED"/>
    <property type="match status" value="1"/>
</dbReference>
<comment type="subcellular location">
    <subcellularLocation>
        <location evidence="1 14">Cytoplasm</location>
    </subcellularLocation>
</comment>
<feature type="binding site" evidence="14">
    <location>
        <position position="199"/>
    </location>
    <ligand>
        <name>Zn(2+)</name>
        <dbReference type="ChEBI" id="CHEBI:29105"/>
        <label>2</label>
    </ligand>
</feature>
<dbReference type="PROSITE" id="PS00636">
    <property type="entry name" value="DNAJ_1"/>
    <property type="match status" value="1"/>
</dbReference>